<name>A0A9P6J177_MORAP</name>
<evidence type="ECO:0000313" key="3">
    <source>
        <dbReference type="Proteomes" id="UP000738359"/>
    </source>
</evidence>
<feature type="compositionally biased region" description="Low complexity" evidence="1">
    <location>
        <begin position="1"/>
        <end position="20"/>
    </location>
</feature>
<gene>
    <name evidence="2" type="ORF">BGZ70_009751</name>
</gene>
<accession>A0A9P6J177</accession>
<keyword evidence="3" id="KW-1185">Reference proteome</keyword>
<dbReference type="OrthoDB" id="2433694at2759"/>
<dbReference type="AlphaFoldDB" id="A0A9P6J177"/>
<evidence type="ECO:0000313" key="2">
    <source>
        <dbReference type="EMBL" id="KAF9956829.1"/>
    </source>
</evidence>
<reference evidence="2" key="1">
    <citation type="journal article" date="2020" name="Fungal Divers.">
        <title>Resolving the Mortierellaceae phylogeny through synthesis of multi-gene phylogenetics and phylogenomics.</title>
        <authorList>
            <person name="Vandepol N."/>
            <person name="Liber J."/>
            <person name="Desiro A."/>
            <person name="Na H."/>
            <person name="Kennedy M."/>
            <person name="Barry K."/>
            <person name="Grigoriev I.V."/>
            <person name="Miller A.N."/>
            <person name="O'Donnell K."/>
            <person name="Stajich J.E."/>
            <person name="Bonito G."/>
        </authorList>
    </citation>
    <scope>NUCLEOTIDE SEQUENCE</scope>
    <source>
        <strain evidence="2">CK1249</strain>
    </source>
</reference>
<feature type="region of interest" description="Disordered" evidence="1">
    <location>
        <begin position="140"/>
        <end position="174"/>
    </location>
</feature>
<dbReference type="Proteomes" id="UP000738359">
    <property type="component" value="Unassembled WGS sequence"/>
</dbReference>
<proteinExistence type="predicted"/>
<comment type="caution">
    <text evidence="2">The sequence shown here is derived from an EMBL/GenBank/DDBJ whole genome shotgun (WGS) entry which is preliminary data.</text>
</comment>
<feature type="compositionally biased region" description="Low complexity" evidence="1">
    <location>
        <begin position="140"/>
        <end position="161"/>
    </location>
</feature>
<dbReference type="EMBL" id="JAAAHY010000816">
    <property type="protein sequence ID" value="KAF9956829.1"/>
    <property type="molecule type" value="Genomic_DNA"/>
</dbReference>
<feature type="region of interest" description="Disordered" evidence="1">
    <location>
        <begin position="1"/>
        <end position="25"/>
    </location>
</feature>
<evidence type="ECO:0000256" key="1">
    <source>
        <dbReference type="SAM" id="MobiDB-lite"/>
    </source>
</evidence>
<organism evidence="2 3">
    <name type="scientific">Mortierella alpina</name>
    <name type="common">Oleaginous fungus</name>
    <name type="synonym">Mortierella renispora</name>
    <dbReference type="NCBI Taxonomy" id="64518"/>
    <lineage>
        <taxon>Eukaryota</taxon>
        <taxon>Fungi</taxon>
        <taxon>Fungi incertae sedis</taxon>
        <taxon>Mucoromycota</taxon>
        <taxon>Mortierellomycotina</taxon>
        <taxon>Mortierellomycetes</taxon>
        <taxon>Mortierellales</taxon>
        <taxon>Mortierellaceae</taxon>
        <taxon>Mortierella</taxon>
    </lineage>
</organism>
<protein>
    <submittedName>
        <fullName evidence="2">Uncharacterized protein</fullName>
    </submittedName>
</protein>
<feature type="compositionally biased region" description="Polar residues" evidence="1">
    <location>
        <begin position="162"/>
        <end position="174"/>
    </location>
</feature>
<sequence>MQSPASSIQSPRPPGRSSGPPQVPFDKELMASLHVLLNQLGEVERQGLVMFHKIEESFKHPYTQQEAIADTANLLIQLDALSSQAKTTGFGALTILPTSPTVASTPSASASAAAGTPKPMFMSPRMQNHIHNNFNILQNNNNNNSNNNHTTTTPAATTGHNSSMDTQMQSPTSLSLVSTPAAAGTTATLPMATTPGAPTPVTNPGSATATPAATTATATISSSSGTAIGNGGVQGAASPFSSADVLMTSTTTSTPSASGPGSLSVMDPALGTLATHNHNNHPMASTTVATPATPFAHSSSGGVEPSVALAQMMDARNRDVQALYTEKRKLKSSLQIAAKMSRT</sequence>